<dbReference type="Pfam" id="PF19044">
    <property type="entry name" value="P-loop_TraG"/>
    <property type="match status" value="1"/>
</dbReference>
<evidence type="ECO:0000313" key="3">
    <source>
        <dbReference type="Proteomes" id="UP001056693"/>
    </source>
</evidence>
<keyword evidence="3" id="KW-1185">Reference proteome</keyword>
<gene>
    <name evidence="2" type="ORF">E2N93_04075</name>
</gene>
<organism evidence="2 3">
    <name type="scientific">Ruminococcus bromii</name>
    <dbReference type="NCBI Taxonomy" id="40518"/>
    <lineage>
        <taxon>Bacteria</taxon>
        <taxon>Bacillati</taxon>
        <taxon>Bacillota</taxon>
        <taxon>Clostridia</taxon>
        <taxon>Eubacteriales</taxon>
        <taxon>Oscillospiraceae</taxon>
        <taxon>Ruminococcus</taxon>
    </lineage>
</organism>
<dbReference type="PANTHER" id="PTHR30121">
    <property type="entry name" value="UNCHARACTERIZED PROTEIN YJGR-RELATED"/>
    <property type="match status" value="1"/>
</dbReference>
<dbReference type="Proteomes" id="UP001056693">
    <property type="component" value="Unassembled WGS sequence"/>
</dbReference>
<protein>
    <submittedName>
        <fullName evidence="2">DUF87 domain-containing protein</fullName>
    </submittedName>
</protein>
<proteinExistence type="predicted"/>
<dbReference type="Gene3D" id="3.40.50.300">
    <property type="entry name" value="P-loop containing nucleotide triphosphate hydrolases"/>
    <property type="match status" value="1"/>
</dbReference>
<dbReference type="Gene3D" id="1.10.8.730">
    <property type="match status" value="1"/>
</dbReference>
<dbReference type="InterPro" id="IPR027417">
    <property type="entry name" value="P-loop_NTPase"/>
</dbReference>
<dbReference type="SUPFAM" id="SSF52540">
    <property type="entry name" value="P-loop containing nucleoside triphosphate hydrolases"/>
    <property type="match status" value="1"/>
</dbReference>
<dbReference type="InterPro" id="IPR051162">
    <property type="entry name" value="T4SS_component"/>
</dbReference>
<name>A0ABT0NGC9_9FIRM</name>
<accession>A0ABT0NGC9</accession>
<dbReference type="RefSeq" id="WP_249376189.1">
    <property type="nucleotide sequence ID" value="NZ_SNUZ01000005.1"/>
</dbReference>
<comment type="caution">
    <text evidence="2">The sequence shown here is derived from an EMBL/GenBank/DDBJ whole genome shotgun (WGS) entry which is preliminary data.</text>
</comment>
<dbReference type="EMBL" id="SNUZ01000005">
    <property type="protein sequence ID" value="MCL3787202.1"/>
    <property type="molecule type" value="Genomic_DNA"/>
</dbReference>
<dbReference type="PANTHER" id="PTHR30121:SF6">
    <property type="entry name" value="SLR6007 PROTEIN"/>
    <property type="match status" value="1"/>
</dbReference>
<reference evidence="2 3" key="1">
    <citation type="submission" date="2019-03" db="EMBL/GenBank/DDBJ databases">
        <authorList>
            <person name="Molinero N."/>
            <person name="Sanchez B."/>
            <person name="Walker A."/>
            <person name="Duncan S."/>
            <person name="Delgado S."/>
            <person name="Margolles A."/>
        </authorList>
    </citation>
    <scope>NUCLEOTIDE SEQUENCE [LARGE SCALE GENOMIC DNA]</scope>
    <source>
        <strain evidence="2 3">IPLA60002</strain>
    </source>
</reference>
<dbReference type="CDD" id="cd01127">
    <property type="entry name" value="TrwB_TraG_TraD_VirD4"/>
    <property type="match status" value="1"/>
</dbReference>
<evidence type="ECO:0000259" key="1">
    <source>
        <dbReference type="Pfam" id="PF19044"/>
    </source>
</evidence>
<sequence>MGLFNRKPKVLTPEQAEEIYTKDFFDMILPSTIKFFTDYYIVGDSYRSVWAVREYPPSTEEQAILSQLADRNGVTLRIYHRLVESMEQRKIIQNATRKNKLKSSGNEVNETIEAQGNLQDVVTLMANLRKNKEALLHCSVFIELKAKSKQKLKELQTDIVMELTRSKIEVDRLTLRQKEGFLSVNPIGSNQFGLLYERVLPASSVANLFPFNFSGKTDPNGLYIGRDKYGTNILVDFDRRTEDKTTSNILILGNSGQGKSYLLKLILTNIRESGKKILCLDPEAEYEDLTNALGGCYIDFMSGKYKINPLEPKDWGDANEEVDSKTPEPFKRVTRLSQHIAFLKDFFRTYKDFTDAQLDTIEILLMKLYARFGITDTTDYSTKKPSDFPVMSDFYDLCEEEYMTYDHKRKYLYTEEILQEVCLGIHSMCVGSESKYFNGHTNITDDKFLCFGVKGLLDTNKRLKDAMLFNILSYMSNKLLGEGNTVASIDELYLFLSNLTAIEYIRNAMKRVRKKDSAVILASQNIEDFLIQNVKEYTKPLFSIPTHHFLFFPGNINPKDFEDALMVEPNEYALIKFGERGTCLYRCGNERYLLLVQAPEYKAEIFGSAGGR</sequence>
<evidence type="ECO:0000313" key="2">
    <source>
        <dbReference type="EMBL" id="MCL3787202.1"/>
    </source>
</evidence>
<dbReference type="InterPro" id="IPR043964">
    <property type="entry name" value="P-loop_TraG"/>
</dbReference>
<feature type="domain" description="TraG P-loop" evidence="1">
    <location>
        <begin position="229"/>
        <end position="532"/>
    </location>
</feature>